<dbReference type="RefSeq" id="WP_015799026.1">
    <property type="nucleotide sequence ID" value="NC_013124.1"/>
</dbReference>
<dbReference type="Pfam" id="PF13561">
    <property type="entry name" value="adh_short_C2"/>
    <property type="match status" value="1"/>
</dbReference>
<evidence type="ECO:0000313" key="4">
    <source>
        <dbReference type="EMBL" id="ACU54547.1"/>
    </source>
</evidence>
<organism evidence="4 5">
    <name type="scientific">Acidimicrobium ferrooxidans (strain DSM 10331 / JCM 15462 / NBRC 103882 / ICP)</name>
    <dbReference type="NCBI Taxonomy" id="525909"/>
    <lineage>
        <taxon>Bacteria</taxon>
        <taxon>Bacillati</taxon>
        <taxon>Actinomycetota</taxon>
        <taxon>Acidimicrobiia</taxon>
        <taxon>Acidimicrobiales</taxon>
        <taxon>Acidimicrobiaceae</taxon>
        <taxon>Acidimicrobium</taxon>
    </lineage>
</organism>
<evidence type="ECO:0000256" key="2">
    <source>
        <dbReference type="ARBA" id="ARBA00023002"/>
    </source>
</evidence>
<name>C7M0N9_ACIFD</name>
<dbReference type="PANTHER" id="PTHR43943">
    <property type="entry name" value="DEHYDROGENASE/REDUCTASE (SDR FAMILY) MEMBER 4"/>
    <property type="match status" value="1"/>
</dbReference>
<comment type="similarity">
    <text evidence="1">Belongs to the short-chain dehydrogenases/reductases (SDR) family.</text>
</comment>
<dbReference type="HOGENOM" id="CLU_010194_1_1_11"/>
<dbReference type="eggNOG" id="COG1028">
    <property type="taxonomic scope" value="Bacteria"/>
</dbReference>
<reference evidence="4 5" key="1">
    <citation type="journal article" date="2009" name="Stand. Genomic Sci.">
        <title>Complete genome sequence of Acidimicrobium ferrooxidans type strain (ICP).</title>
        <authorList>
            <person name="Clum A."/>
            <person name="Nolan M."/>
            <person name="Lang E."/>
            <person name="Glavina Del Rio T."/>
            <person name="Tice H."/>
            <person name="Copeland A."/>
            <person name="Cheng J.F."/>
            <person name="Lucas S."/>
            <person name="Chen F."/>
            <person name="Bruce D."/>
            <person name="Goodwin L."/>
            <person name="Pitluck S."/>
            <person name="Ivanova N."/>
            <person name="Mavrommatis K."/>
            <person name="Mikhailova N."/>
            <person name="Pati A."/>
            <person name="Chen A."/>
            <person name="Palaniappan K."/>
            <person name="Goker M."/>
            <person name="Spring S."/>
            <person name="Land M."/>
            <person name="Hauser L."/>
            <person name="Chang Y.J."/>
            <person name="Jeffries C.C."/>
            <person name="Chain P."/>
            <person name="Bristow J."/>
            <person name="Eisen J.A."/>
            <person name="Markowitz V."/>
            <person name="Hugenholtz P."/>
            <person name="Kyrpides N.C."/>
            <person name="Klenk H.P."/>
            <person name="Lapidus A."/>
        </authorList>
    </citation>
    <scope>NUCLEOTIDE SEQUENCE [LARGE SCALE GENOMIC DNA]</scope>
    <source>
        <strain evidence="5">DSM 10331 / JCM 15462 / NBRC 103882 / ICP</strain>
    </source>
</reference>
<dbReference type="AlphaFoldDB" id="C7M0N9"/>
<dbReference type="PANTHER" id="PTHR43943:SF2">
    <property type="entry name" value="DEHYDROGENASE_REDUCTASE 4"/>
    <property type="match status" value="1"/>
</dbReference>
<dbReference type="PROSITE" id="PS00061">
    <property type="entry name" value="ADH_SHORT"/>
    <property type="match status" value="1"/>
</dbReference>
<gene>
    <name evidence="4" type="ordered locus">Afer_1630</name>
</gene>
<dbReference type="InterPro" id="IPR036291">
    <property type="entry name" value="NAD(P)-bd_dom_sf"/>
</dbReference>
<dbReference type="PRINTS" id="PR00081">
    <property type="entry name" value="GDHRDH"/>
</dbReference>
<protein>
    <submittedName>
        <fullName evidence="4">Short-chain dehydrogenase/reductase SDR</fullName>
    </submittedName>
</protein>
<dbReference type="NCBIfam" id="NF005559">
    <property type="entry name" value="PRK07231.1"/>
    <property type="match status" value="1"/>
</dbReference>
<dbReference type="SMART" id="SM00822">
    <property type="entry name" value="PKS_KR"/>
    <property type="match status" value="1"/>
</dbReference>
<feature type="domain" description="Ketoreductase" evidence="3">
    <location>
        <begin position="4"/>
        <end position="185"/>
    </location>
</feature>
<dbReference type="InterPro" id="IPR002347">
    <property type="entry name" value="SDR_fam"/>
</dbReference>
<dbReference type="STRING" id="525909.Afer_1630"/>
<dbReference type="KEGG" id="afo:Afer_1630"/>
<evidence type="ECO:0000259" key="3">
    <source>
        <dbReference type="SMART" id="SM00822"/>
    </source>
</evidence>
<dbReference type="EMBL" id="CP001631">
    <property type="protein sequence ID" value="ACU54547.1"/>
    <property type="molecule type" value="Genomic_DNA"/>
</dbReference>
<keyword evidence="5" id="KW-1185">Reference proteome</keyword>
<dbReference type="PRINTS" id="PR00080">
    <property type="entry name" value="SDRFAMILY"/>
</dbReference>
<evidence type="ECO:0000256" key="1">
    <source>
        <dbReference type="ARBA" id="ARBA00006484"/>
    </source>
</evidence>
<dbReference type="Proteomes" id="UP000000771">
    <property type="component" value="Chromosome"/>
</dbReference>
<keyword evidence="2" id="KW-0560">Oxidoreductase</keyword>
<dbReference type="OrthoDB" id="9789398at2"/>
<dbReference type="SUPFAM" id="SSF51735">
    <property type="entry name" value="NAD(P)-binding Rossmann-fold domains"/>
    <property type="match status" value="1"/>
</dbReference>
<dbReference type="InterPro" id="IPR057326">
    <property type="entry name" value="KR_dom"/>
</dbReference>
<sequence length="248" mass="25304">MHRGAAIITGATRGIGRSVAETLGAKGYPIVGVARREEELASLEKDLRAGGVAVTTVAANLRDPEVATIVVERAVAAFGSVSVLVNNAAASPTFGPIAQMEPEAMDLVWAVNVRAPALLAARFASAPGDDKAIVNIASVGGLEPEPGIGLYNVSKAALIHLTRQLATELAPVRVNAVSPGLVRTSFAAVLVDALEAQLARSLPARRIGEPADVAAAVAFLVSDEARWITGANLVVDGGTLTIGRLGGP</sequence>
<dbReference type="Gene3D" id="3.40.50.720">
    <property type="entry name" value="NAD(P)-binding Rossmann-like Domain"/>
    <property type="match status" value="1"/>
</dbReference>
<evidence type="ECO:0000313" key="5">
    <source>
        <dbReference type="Proteomes" id="UP000000771"/>
    </source>
</evidence>
<dbReference type="FunFam" id="3.40.50.720:FF:000084">
    <property type="entry name" value="Short-chain dehydrogenase reductase"/>
    <property type="match status" value="1"/>
</dbReference>
<dbReference type="GO" id="GO:0016491">
    <property type="term" value="F:oxidoreductase activity"/>
    <property type="evidence" value="ECO:0007669"/>
    <property type="project" value="UniProtKB-KW"/>
</dbReference>
<proteinExistence type="inferred from homology"/>
<dbReference type="InterPro" id="IPR020904">
    <property type="entry name" value="Sc_DH/Rdtase_CS"/>
</dbReference>
<dbReference type="CDD" id="cd05233">
    <property type="entry name" value="SDR_c"/>
    <property type="match status" value="1"/>
</dbReference>
<accession>C7M0N9</accession>